<dbReference type="OrthoDB" id="44277at2759"/>
<keyword evidence="3" id="KW-1185">Reference proteome</keyword>
<proteinExistence type="predicted"/>
<dbReference type="InterPro" id="IPR029058">
    <property type="entry name" value="AB_hydrolase_fold"/>
</dbReference>
<dbReference type="PANTHER" id="PTHR22753:SF14">
    <property type="entry name" value="MONOACYLGLYCEROL_DIACYLGLYCEROL O-ACYLTRANSFERASE"/>
    <property type="match status" value="1"/>
</dbReference>
<evidence type="ECO:0000313" key="2">
    <source>
        <dbReference type="EMBL" id="EJK46339.1"/>
    </source>
</evidence>
<dbReference type="PANTHER" id="PTHR22753">
    <property type="entry name" value="TRANSMEMBRANE PROTEIN 68"/>
    <property type="match status" value="1"/>
</dbReference>
<evidence type="ECO:0008006" key="4">
    <source>
        <dbReference type="Google" id="ProtNLM"/>
    </source>
</evidence>
<name>K0R415_THAOC</name>
<evidence type="ECO:0000313" key="3">
    <source>
        <dbReference type="Proteomes" id="UP000266841"/>
    </source>
</evidence>
<dbReference type="EMBL" id="AGNL01047817">
    <property type="protein sequence ID" value="EJK46339.1"/>
    <property type="molecule type" value="Genomic_DNA"/>
</dbReference>
<reference evidence="2 3" key="1">
    <citation type="journal article" date="2012" name="Genome Biol.">
        <title>Genome and low-iron response of an oceanic diatom adapted to chronic iron limitation.</title>
        <authorList>
            <person name="Lommer M."/>
            <person name="Specht M."/>
            <person name="Roy A.S."/>
            <person name="Kraemer L."/>
            <person name="Andreson R."/>
            <person name="Gutowska M.A."/>
            <person name="Wolf J."/>
            <person name="Bergner S.V."/>
            <person name="Schilhabel M.B."/>
            <person name="Klostermeier U.C."/>
            <person name="Beiko R.G."/>
            <person name="Rosenstiel P."/>
            <person name="Hippler M."/>
            <person name="Laroche J."/>
        </authorList>
    </citation>
    <scope>NUCLEOTIDE SEQUENCE [LARGE SCALE GENOMIC DNA]</scope>
    <source>
        <strain evidence="2 3">CCMP1005</strain>
    </source>
</reference>
<organism evidence="2 3">
    <name type="scientific">Thalassiosira oceanica</name>
    <name type="common">Marine diatom</name>
    <dbReference type="NCBI Taxonomy" id="159749"/>
    <lineage>
        <taxon>Eukaryota</taxon>
        <taxon>Sar</taxon>
        <taxon>Stramenopiles</taxon>
        <taxon>Ochrophyta</taxon>
        <taxon>Bacillariophyta</taxon>
        <taxon>Coscinodiscophyceae</taxon>
        <taxon>Thalassiosirophycidae</taxon>
        <taxon>Thalassiosirales</taxon>
        <taxon>Thalassiosiraceae</taxon>
        <taxon>Thalassiosira</taxon>
    </lineage>
</organism>
<accession>K0R415</accession>
<feature type="compositionally biased region" description="Basic and acidic residues" evidence="1">
    <location>
        <begin position="256"/>
        <end position="271"/>
    </location>
</feature>
<dbReference type="SUPFAM" id="SSF53474">
    <property type="entry name" value="alpha/beta-Hydrolases"/>
    <property type="match status" value="1"/>
</dbReference>
<dbReference type="AlphaFoldDB" id="K0R415"/>
<dbReference type="GO" id="GO:0016020">
    <property type="term" value="C:membrane"/>
    <property type="evidence" value="ECO:0007669"/>
    <property type="project" value="TreeGrafter"/>
</dbReference>
<evidence type="ECO:0000256" key="1">
    <source>
        <dbReference type="SAM" id="MobiDB-lite"/>
    </source>
</evidence>
<comment type="caution">
    <text evidence="2">The sequence shown here is derived from an EMBL/GenBank/DDBJ whole genome shotgun (WGS) entry which is preliminary data.</text>
</comment>
<dbReference type="Proteomes" id="UP000266841">
    <property type="component" value="Unassembled WGS sequence"/>
</dbReference>
<protein>
    <recommendedName>
        <fullName evidence="4">Phospholipid/glycerol acyltransferase domain-containing protein</fullName>
    </recommendedName>
</protein>
<dbReference type="Gene3D" id="3.40.50.1820">
    <property type="entry name" value="alpha/beta hydrolase"/>
    <property type="match status" value="1"/>
</dbReference>
<sequence>MALSMTVPDSNQLKSIFDIVTRTRVTTAQELRDVVTSMADGFGILADRLPAEVIEHRVTNWLNVGSLVVHSRLEKLQVPTLVIGGDEDNMLPTKEECDRLVEIMPNCTAMSVKDAGHFILDDRLNLTEAIMEAPFDPFGLRRARENYNPITDWKTPTDEAIQEAIDNRVKGLRDVLSPKFFSTSADGRRSVGLGQVPNSSEGPMLFVANHQLLGLDLGLIIAELLERRGIAARGLAHPVVFAGGNGFGGGAGPTGPRERVTKRNRDGPVDRRPGDFETFGAVMVTPKNFYKLMETNQTALLFPGGVREVFHRKGEDYDLFWPEDKADFVRVAARFNATIVSWHLRPVLNFLAMLNNLWLRSPSQQSALLTVRIYYWILRSWWTYPSASVTDSGIVPRIPLRLDSIRATRTSSLQTCMSLYSEVKSELRRGLDDLIVARETDPFKDFAARLAVERLSGKQAPTFSIDELNK</sequence>
<gene>
    <name evidence="2" type="ORF">THAOC_35000</name>
</gene>
<feature type="region of interest" description="Disordered" evidence="1">
    <location>
        <begin position="247"/>
        <end position="271"/>
    </location>
</feature>
<dbReference type="eggNOG" id="ENOG502QQUD">
    <property type="taxonomic scope" value="Eukaryota"/>
</dbReference>